<comment type="caution">
    <text evidence="2">The sequence shown here is derived from an EMBL/GenBank/DDBJ whole genome shotgun (WGS) entry which is preliminary data.</text>
</comment>
<dbReference type="Pfam" id="PF01476">
    <property type="entry name" value="LysM"/>
    <property type="match status" value="1"/>
</dbReference>
<organism evidence="2 3">
    <name type="scientific">Paenibacillus antarcticus</name>
    <dbReference type="NCBI Taxonomy" id="253703"/>
    <lineage>
        <taxon>Bacteria</taxon>
        <taxon>Bacillati</taxon>
        <taxon>Bacillota</taxon>
        <taxon>Bacilli</taxon>
        <taxon>Bacillales</taxon>
        <taxon>Paenibacillaceae</taxon>
        <taxon>Paenibacillus</taxon>
    </lineage>
</organism>
<name>A0A168P9R0_9BACL</name>
<evidence type="ECO:0000313" key="3">
    <source>
        <dbReference type="Proteomes" id="UP000077355"/>
    </source>
</evidence>
<accession>A0A168P9R0</accession>
<dbReference type="PROSITE" id="PS51782">
    <property type="entry name" value="LYSM"/>
    <property type="match status" value="1"/>
</dbReference>
<proteinExistence type="predicted"/>
<keyword evidence="3" id="KW-1185">Reference proteome</keyword>
<dbReference type="SUPFAM" id="SSF54106">
    <property type="entry name" value="LysM domain"/>
    <property type="match status" value="1"/>
</dbReference>
<dbReference type="EMBL" id="LVJI01000015">
    <property type="protein sequence ID" value="OAB46539.1"/>
    <property type="molecule type" value="Genomic_DNA"/>
</dbReference>
<dbReference type="InterPro" id="IPR018392">
    <property type="entry name" value="LysM"/>
</dbReference>
<dbReference type="InterPro" id="IPR036779">
    <property type="entry name" value="LysM_dom_sf"/>
</dbReference>
<dbReference type="AlphaFoldDB" id="A0A168P9R0"/>
<dbReference type="SMART" id="SM00257">
    <property type="entry name" value="LysM"/>
    <property type="match status" value="1"/>
</dbReference>
<dbReference type="OrthoDB" id="9800780at2"/>
<gene>
    <name evidence="2" type="ORF">PBAT_11005</name>
</gene>
<dbReference type="RefSeq" id="WP_068649435.1">
    <property type="nucleotide sequence ID" value="NZ_CP043611.1"/>
</dbReference>
<reference evidence="2 3" key="1">
    <citation type="submission" date="2016-03" db="EMBL/GenBank/DDBJ databases">
        <title>Draft genome sequence of Paenibacillus antarcticus CECT 5836.</title>
        <authorList>
            <person name="Shin S.-K."/>
            <person name="Yi H."/>
        </authorList>
    </citation>
    <scope>NUCLEOTIDE SEQUENCE [LARGE SCALE GENOMIC DNA]</scope>
    <source>
        <strain evidence="2 3">CECT 5836</strain>
    </source>
</reference>
<dbReference type="Gene3D" id="3.10.350.10">
    <property type="entry name" value="LysM domain"/>
    <property type="match status" value="1"/>
</dbReference>
<feature type="domain" description="LysM" evidence="1">
    <location>
        <begin position="174"/>
        <end position="223"/>
    </location>
</feature>
<protein>
    <recommendedName>
        <fullName evidence="1">LysM domain-containing protein</fullName>
    </recommendedName>
</protein>
<evidence type="ECO:0000259" key="1">
    <source>
        <dbReference type="PROSITE" id="PS51782"/>
    </source>
</evidence>
<dbReference type="Proteomes" id="UP000077355">
    <property type="component" value="Unassembled WGS sequence"/>
</dbReference>
<dbReference type="CDD" id="cd00118">
    <property type="entry name" value="LysM"/>
    <property type="match status" value="1"/>
</dbReference>
<evidence type="ECO:0000313" key="2">
    <source>
        <dbReference type="EMBL" id="OAB46539.1"/>
    </source>
</evidence>
<sequence>MAEYSIELSYNNHEVFFQIPVLGEEIEVEGSGQGETHSVAGLGEINVIKAPKLKEISFSGVFPADMSNAIQSAGFDGPADFIRRIEDWMNKKRPIRFIYVSETLSINIPVSIEDFNYKEVGGAVGDWEYDISLKEFVFYAAKKVVFAKKVTATGAKKTATKTEPKRADERTKPKTVTVKSGDTLFIIAKKNLGDGSKYKEIQKLNGITDAQAKKLKIGTVIKLPG</sequence>